<comment type="subcellular location">
    <subcellularLocation>
        <location evidence="1">Nucleus</location>
    </subcellularLocation>
</comment>
<dbReference type="EMBL" id="MCOG01000055">
    <property type="protein sequence ID" value="ORY63779.1"/>
    <property type="molecule type" value="Genomic_DNA"/>
</dbReference>
<dbReference type="PANTHER" id="PTHR13581">
    <property type="entry name" value="MRG-BINDING PROTEIN"/>
    <property type="match status" value="1"/>
</dbReference>
<protein>
    <submittedName>
        <fullName evidence="8">CT20-domain-containing protein</fullName>
    </submittedName>
</protein>
<accession>A0A1Y2DX37</accession>
<evidence type="ECO:0000256" key="2">
    <source>
        <dbReference type="ARBA" id="ARBA00007117"/>
    </source>
</evidence>
<comment type="caution">
    <text evidence="8">The sequence shown here is derived from an EMBL/GenBank/DDBJ whole genome shotgun (WGS) entry which is preliminary data.</text>
</comment>
<dbReference type="Proteomes" id="UP000193920">
    <property type="component" value="Unassembled WGS sequence"/>
</dbReference>
<evidence type="ECO:0000256" key="6">
    <source>
        <dbReference type="ARBA" id="ARBA00023242"/>
    </source>
</evidence>
<proteinExistence type="inferred from homology"/>
<evidence type="ECO:0000256" key="4">
    <source>
        <dbReference type="ARBA" id="ARBA00023015"/>
    </source>
</evidence>
<dbReference type="GO" id="GO:0006357">
    <property type="term" value="P:regulation of transcription by RNA polymerase II"/>
    <property type="evidence" value="ECO:0007669"/>
    <property type="project" value="TreeGrafter"/>
</dbReference>
<keyword evidence="4" id="KW-0805">Transcription regulation</keyword>
<evidence type="ECO:0000256" key="7">
    <source>
        <dbReference type="SAM" id="MobiDB-lite"/>
    </source>
</evidence>
<name>A0A1Y2DX37_9FUNG</name>
<feature type="region of interest" description="Disordered" evidence="7">
    <location>
        <begin position="144"/>
        <end position="238"/>
    </location>
</feature>
<keyword evidence="9" id="KW-1185">Reference proteome</keyword>
<feature type="compositionally biased region" description="Polar residues" evidence="7">
    <location>
        <begin position="211"/>
        <end position="220"/>
    </location>
</feature>
<reference evidence="8 9" key="1">
    <citation type="submission" date="2016-08" db="EMBL/GenBank/DDBJ databases">
        <title>A Parts List for Fungal Cellulosomes Revealed by Comparative Genomics.</title>
        <authorList>
            <consortium name="DOE Joint Genome Institute"/>
            <person name="Haitjema C.H."/>
            <person name="Gilmore S.P."/>
            <person name="Henske J.K."/>
            <person name="Solomon K.V."/>
            <person name="De Groot R."/>
            <person name="Kuo A."/>
            <person name="Mondo S.J."/>
            <person name="Salamov A.A."/>
            <person name="Labutti K."/>
            <person name="Zhao Z."/>
            <person name="Chiniquy J."/>
            <person name="Barry K."/>
            <person name="Brewer H.M."/>
            <person name="Purvine S.O."/>
            <person name="Wright A.T."/>
            <person name="Boxma B."/>
            <person name="Van Alen T."/>
            <person name="Hackstein J.H."/>
            <person name="Baker S.E."/>
            <person name="Grigoriev I.V."/>
            <person name="O'Malley M.A."/>
        </authorList>
    </citation>
    <scope>NUCLEOTIDE SEQUENCE [LARGE SCALE GENOMIC DNA]</scope>
    <source>
        <strain evidence="8 9">G1</strain>
    </source>
</reference>
<comment type="similarity">
    <text evidence="2">Belongs to the EAF7 family.</text>
</comment>
<keyword evidence="6" id="KW-0539">Nucleus</keyword>
<organism evidence="8 9">
    <name type="scientific">Neocallimastix californiae</name>
    <dbReference type="NCBI Taxonomy" id="1754190"/>
    <lineage>
        <taxon>Eukaryota</taxon>
        <taxon>Fungi</taxon>
        <taxon>Fungi incertae sedis</taxon>
        <taxon>Chytridiomycota</taxon>
        <taxon>Chytridiomycota incertae sedis</taxon>
        <taxon>Neocallimastigomycetes</taxon>
        <taxon>Neocallimastigales</taxon>
        <taxon>Neocallimastigaceae</taxon>
        <taxon>Neocallimastix</taxon>
    </lineage>
</organism>
<evidence type="ECO:0000313" key="9">
    <source>
        <dbReference type="Proteomes" id="UP000193920"/>
    </source>
</evidence>
<dbReference type="GO" id="GO:0005634">
    <property type="term" value="C:nucleus"/>
    <property type="evidence" value="ECO:0007669"/>
    <property type="project" value="UniProtKB-SubCell"/>
</dbReference>
<evidence type="ECO:0000256" key="5">
    <source>
        <dbReference type="ARBA" id="ARBA00023163"/>
    </source>
</evidence>
<keyword evidence="3" id="KW-0156">Chromatin regulator</keyword>
<dbReference type="AlphaFoldDB" id="A0A1Y2DX37"/>
<dbReference type="GO" id="GO:0006325">
    <property type="term" value="P:chromatin organization"/>
    <property type="evidence" value="ECO:0007669"/>
    <property type="project" value="UniProtKB-KW"/>
</dbReference>
<feature type="compositionally biased region" description="Low complexity" evidence="7">
    <location>
        <begin position="150"/>
        <end position="189"/>
    </location>
</feature>
<keyword evidence="5" id="KW-0804">Transcription</keyword>
<dbReference type="InterPro" id="IPR012423">
    <property type="entry name" value="Eaf7/MRGBP"/>
</dbReference>
<dbReference type="STRING" id="1754190.A0A1Y2DX37"/>
<evidence type="ECO:0000256" key="1">
    <source>
        <dbReference type="ARBA" id="ARBA00004123"/>
    </source>
</evidence>
<dbReference type="Pfam" id="PF07904">
    <property type="entry name" value="Eaf7"/>
    <property type="match status" value="1"/>
</dbReference>
<dbReference type="PANTHER" id="PTHR13581:SF5">
    <property type="entry name" value="MRG_MORF4L-BINDING PROTEIN"/>
    <property type="match status" value="1"/>
</dbReference>
<feature type="region of interest" description="Disordered" evidence="7">
    <location>
        <begin position="1"/>
        <end position="36"/>
    </location>
</feature>
<evidence type="ECO:0000313" key="8">
    <source>
        <dbReference type="EMBL" id="ORY63779.1"/>
    </source>
</evidence>
<dbReference type="OrthoDB" id="5595141at2759"/>
<evidence type="ECO:0000256" key="3">
    <source>
        <dbReference type="ARBA" id="ARBA00022853"/>
    </source>
</evidence>
<dbReference type="GO" id="GO:0035267">
    <property type="term" value="C:NuA4 histone acetyltransferase complex"/>
    <property type="evidence" value="ECO:0007669"/>
    <property type="project" value="TreeGrafter"/>
</dbReference>
<feature type="compositionally biased region" description="Low complexity" evidence="7">
    <location>
        <begin position="9"/>
        <end position="26"/>
    </location>
</feature>
<sequence>MVYRKHRTSTTSTIETSTNVEDSVSVDNEEEKENSNELWTPEMELTFLHAITKFKPVGIHKHFRMINLQRYFNSNSSKKLSTQELWNKFTELYNQEALDEQANRYNQEVLEAQAAKKRKTVLSPIQTDITEFVLPSEEFDALISEQRKATSPASTSPSHSSETTEVTSPPPITTSNTTTATTTTTTTTTLKKNRGRSSRASVAQNEEKSSKAQSPYTSGSRRTTRARAINSPSLKKKK</sequence>
<gene>
    <name evidence="8" type="ORF">LY90DRAFT_668249</name>
</gene>